<comment type="caution">
    <text evidence="1">The sequence shown here is derived from an EMBL/GenBank/DDBJ whole genome shotgun (WGS) entry which is preliminary data.</text>
</comment>
<keyword evidence="2" id="KW-1185">Reference proteome</keyword>
<proteinExistence type="predicted"/>
<dbReference type="STRING" id="3750.A0A498HVQ3"/>
<dbReference type="EMBL" id="RDQH01000341">
    <property type="protein sequence ID" value="RXH75668.1"/>
    <property type="molecule type" value="Genomic_DNA"/>
</dbReference>
<name>A0A498HVQ3_MALDO</name>
<organism evidence="1 2">
    <name type="scientific">Malus domestica</name>
    <name type="common">Apple</name>
    <name type="synonym">Pyrus malus</name>
    <dbReference type="NCBI Taxonomy" id="3750"/>
    <lineage>
        <taxon>Eukaryota</taxon>
        <taxon>Viridiplantae</taxon>
        <taxon>Streptophyta</taxon>
        <taxon>Embryophyta</taxon>
        <taxon>Tracheophyta</taxon>
        <taxon>Spermatophyta</taxon>
        <taxon>Magnoliopsida</taxon>
        <taxon>eudicotyledons</taxon>
        <taxon>Gunneridae</taxon>
        <taxon>Pentapetalae</taxon>
        <taxon>rosids</taxon>
        <taxon>fabids</taxon>
        <taxon>Rosales</taxon>
        <taxon>Rosaceae</taxon>
        <taxon>Amygdaloideae</taxon>
        <taxon>Maleae</taxon>
        <taxon>Malus</taxon>
    </lineage>
</organism>
<evidence type="ECO:0000313" key="2">
    <source>
        <dbReference type="Proteomes" id="UP000290289"/>
    </source>
</evidence>
<gene>
    <name evidence="1" type="ORF">DVH24_039367</name>
</gene>
<accession>A0A498HVQ3</accession>
<reference evidence="1 2" key="1">
    <citation type="submission" date="2018-10" db="EMBL/GenBank/DDBJ databases">
        <title>A high-quality apple genome assembly.</title>
        <authorList>
            <person name="Hu J."/>
        </authorList>
    </citation>
    <scope>NUCLEOTIDE SEQUENCE [LARGE SCALE GENOMIC DNA]</scope>
    <source>
        <strain evidence="2">cv. HFTH1</strain>
        <tissue evidence="1">Young leaf</tissue>
    </source>
</reference>
<dbReference type="AlphaFoldDB" id="A0A498HVQ3"/>
<dbReference type="Proteomes" id="UP000290289">
    <property type="component" value="Chromosome 15"/>
</dbReference>
<protein>
    <submittedName>
        <fullName evidence="1">Uncharacterized protein</fullName>
    </submittedName>
</protein>
<evidence type="ECO:0000313" key="1">
    <source>
        <dbReference type="EMBL" id="RXH75668.1"/>
    </source>
</evidence>
<sequence>MPEIEVVANNGNGSGVAKINLFGNYKVGRLLGCKAFTKVYHTRNVASRPSTSRRCSRVGSLWTMKGVVVELRCVVLYGVGW</sequence>